<keyword evidence="1" id="KW-1133">Transmembrane helix</keyword>
<dbReference type="PIRSF" id="PIRSF004525">
    <property type="entry name" value="Pilin_peptidase-dep_B_prd"/>
    <property type="match status" value="1"/>
</dbReference>
<reference evidence="3" key="1">
    <citation type="journal article" date="2020" name="Int. J. Syst. Evol. Microbiol.">
        <title>Alteromonas alba sp. nov., a marine bacterium isolated from the seawater of the West Pacific Ocean.</title>
        <authorList>
            <person name="Sun C."/>
            <person name="Wu Y.-H."/>
            <person name="Xamxidin M."/>
            <person name="Cheng H."/>
            <person name="Xu X.-W."/>
        </authorList>
    </citation>
    <scope>NUCLEOTIDE SEQUENCE [LARGE SCALE GENOMIC DNA]</scope>
    <source>
        <strain evidence="3">9a2</strain>
    </source>
</reference>
<organism evidence="2 3">
    <name type="scientific">Alteromonas gracilis</name>
    <dbReference type="NCBI Taxonomy" id="1479524"/>
    <lineage>
        <taxon>Bacteria</taxon>
        <taxon>Pseudomonadati</taxon>
        <taxon>Pseudomonadota</taxon>
        <taxon>Gammaproteobacteria</taxon>
        <taxon>Alteromonadales</taxon>
        <taxon>Alteromonadaceae</taxon>
        <taxon>Alteromonas/Salinimonas group</taxon>
        <taxon>Alteromonas</taxon>
    </lineage>
</organism>
<dbReference type="Proteomes" id="UP000239539">
    <property type="component" value="Unassembled WGS sequence"/>
</dbReference>
<feature type="transmembrane region" description="Helical" evidence="1">
    <location>
        <begin position="20"/>
        <end position="44"/>
    </location>
</feature>
<comment type="caution">
    <text evidence="2">The sequence shown here is derived from an EMBL/GenBank/DDBJ whole genome shotgun (WGS) entry which is preliminary data.</text>
</comment>
<sequence length="215" mass="23504">MLRLNIAYVHNKLPYRATGFSITELLVACALSGLLISVVASYAAQSHVALSSLQHATSLEEDMRALKSTISHHLGRAGFIEEANILSPFIALSSGHSPASNVALGERSTEPLNSCITFSYDKNKDGAISQSQGELFGYRLNNKAIEYRINGNTCEQGGWFDLTDPETLSVTQFSANRIYKSSWGVAYEIKISLQSIIDTEVQSHESFIVEVPNDS</sequence>
<gene>
    <name evidence="2" type="ORF">C6Y39_13055</name>
</gene>
<name>A0ABX5CNG9_9ALTE</name>
<keyword evidence="1" id="KW-0472">Membrane</keyword>
<accession>A0ABX5CNG9</accession>
<evidence type="ECO:0000256" key="1">
    <source>
        <dbReference type="SAM" id="Phobius"/>
    </source>
</evidence>
<dbReference type="RefSeq" id="WP_105931689.1">
    <property type="nucleotide sequence ID" value="NZ_PVNO01000026.1"/>
</dbReference>
<proteinExistence type="predicted"/>
<protein>
    <submittedName>
        <fullName evidence="2">Potassium:proton antiporter</fullName>
    </submittedName>
</protein>
<evidence type="ECO:0000313" key="2">
    <source>
        <dbReference type="EMBL" id="PRO68553.1"/>
    </source>
</evidence>
<evidence type="ECO:0000313" key="3">
    <source>
        <dbReference type="Proteomes" id="UP000239539"/>
    </source>
</evidence>
<dbReference type="EMBL" id="PVNO01000026">
    <property type="protein sequence ID" value="PRO68553.1"/>
    <property type="molecule type" value="Genomic_DNA"/>
</dbReference>
<dbReference type="InterPro" id="IPR016419">
    <property type="entry name" value="Prepilin_Pept-dep_B_prd"/>
</dbReference>
<keyword evidence="3" id="KW-1185">Reference proteome</keyword>
<keyword evidence="1" id="KW-0812">Transmembrane</keyword>